<evidence type="ECO:0000313" key="1">
    <source>
        <dbReference type="EMBL" id="AFP84361.1"/>
    </source>
</evidence>
<dbReference type="HOGENOM" id="CLU_2583150_0_0_6"/>
<accession>J3VR15</accession>
<gene>
    <name evidence="1" type="primary">rplQ</name>
    <name evidence="1" type="ORF">A357_0162</name>
</gene>
<dbReference type="EMBL" id="CP003545">
    <property type="protein sequence ID" value="AFP84361.1"/>
    <property type="molecule type" value="Genomic_DNA"/>
</dbReference>
<evidence type="ECO:0000313" key="2">
    <source>
        <dbReference type="Proteomes" id="UP000003935"/>
    </source>
</evidence>
<dbReference type="STRING" id="1202540.A357_0162"/>
<keyword evidence="1" id="KW-0689">Ribosomal protein</keyword>
<dbReference type="GO" id="GO:0005840">
    <property type="term" value="C:ribosome"/>
    <property type="evidence" value="ECO:0007669"/>
    <property type="project" value="UniProtKB-KW"/>
</dbReference>
<dbReference type="Proteomes" id="UP000003935">
    <property type="component" value="Chromosome"/>
</dbReference>
<keyword evidence="1" id="KW-0687">Ribonucleoprotein</keyword>
<name>J3VR15_CARRU</name>
<protein>
    <submittedName>
        <fullName evidence="1">Ribosomal protein L17</fullName>
    </submittedName>
</protein>
<reference evidence="1 2" key="1">
    <citation type="journal article" date="2012" name="Mol. Biol. Evol.">
        <title>Genome reduction and co-evolution between the primary and secondary bacterial symbionts of psyllids.</title>
        <authorList>
            <person name="Sloan D.B."/>
            <person name="Moran N.A."/>
        </authorList>
    </citation>
    <scope>NUCLEOTIDE SEQUENCE [LARGE SCALE GENOMIC DNA]</scope>
    <source>
        <strain evidence="1 2">PC</strain>
    </source>
</reference>
<sequence>MTYNFFKIYLKNIYLSLLKYSKIKSNYFKLKKIKKKLIKLFTKTNKKCYLIKLNNRKGDNSIIGEFGIYNYYINKIIK</sequence>
<dbReference type="AlphaFoldDB" id="J3VR15"/>
<organism evidence="1 2">
    <name type="scientific">Candidatus Carsonella ruddii PC isolate NHV</name>
    <dbReference type="NCBI Taxonomy" id="1202540"/>
    <lineage>
        <taxon>Bacteria</taxon>
        <taxon>Pseudomonadati</taxon>
        <taxon>Pseudomonadota</taxon>
        <taxon>Gammaproteobacteria</taxon>
        <taxon>Oceanospirillales</taxon>
        <taxon>Halomonadaceae</taxon>
        <taxon>Zymobacter group</taxon>
        <taxon>Candidatus Carsonella</taxon>
    </lineage>
</organism>
<proteinExistence type="predicted"/>
<dbReference type="RefSeq" id="WP_014887660.1">
    <property type="nucleotide sequence ID" value="NC_018418.1"/>
</dbReference>
<dbReference type="KEGG" id="crv:A357_0162"/>